<evidence type="ECO:0000313" key="4">
    <source>
        <dbReference type="Proteomes" id="UP001228044"/>
    </source>
</evidence>
<evidence type="ECO:0000313" key="3">
    <source>
        <dbReference type="EMBL" id="MDN3922749.1"/>
    </source>
</evidence>
<dbReference type="RefSeq" id="WP_290361064.1">
    <property type="nucleotide sequence ID" value="NZ_JAUHHC010000006.1"/>
</dbReference>
<dbReference type="InterPro" id="IPR052698">
    <property type="entry name" value="MoCofactor_Util/Proc"/>
</dbReference>
<dbReference type="Gene3D" id="3.40.50.720">
    <property type="entry name" value="NAD(P)-binding Rossmann-like Domain"/>
    <property type="match status" value="1"/>
</dbReference>
<dbReference type="NCBIfam" id="TIGR02964">
    <property type="entry name" value="xanthine_xdhC"/>
    <property type="match status" value="1"/>
</dbReference>
<evidence type="ECO:0000259" key="1">
    <source>
        <dbReference type="Pfam" id="PF02625"/>
    </source>
</evidence>
<organism evidence="3 4">
    <name type="scientific">Roseateles violae</name>
    <dbReference type="NCBI Taxonomy" id="3058042"/>
    <lineage>
        <taxon>Bacteria</taxon>
        <taxon>Pseudomonadati</taxon>
        <taxon>Pseudomonadota</taxon>
        <taxon>Betaproteobacteria</taxon>
        <taxon>Burkholderiales</taxon>
        <taxon>Sphaerotilaceae</taxon>
        <taxon>Roseateles</taxon>
    </lineage>
</organism>
<comment type="caution">
    <text evidence="3">The sequence shown here is derived from an EMBL/GenBank/DDBJ whole genome shotgun (WGS) entry which is preliminary data.</text>
</comment>
<dbReference type="EMBL" id="JAUHHC010000006">
    <property type="protein sequence ID" value="MDN3922749.1"/>
    <property type="molecule type" value="Genomic_DNA"/>
</dbReference>
<reference evidence="3 4" key="1">
    <citation type="submission" date="2023-06" db="EMBL/GenBank/DDBJ databases">
        <title>Pelomonas sp. PFR6 16S ribosomal RNA gene Genome sequencing and assembly.</title>
        <authorList>
            <person name="Woo H."/>
        </authorList>
    </citation>
    <scope>NUCLEOTIDE SEQUENCE [LARGE SCALE GENOMIC DNA]</scope>
    <source>
        <strain evidence="3 4">PFR6</strain>
    </source>
</reference>
<dbReference type="InterPro" id="IPR003777">
    <property type="entry name" value="XdhC_CoxI"/>
</dbReference>
<evidence type="ECO:0000259" key="2">
    <source>
        <dbReference type="Pfam" id="PF13478"/>
    </source>
</evidence>
<dbReference type="Pfam" id="PF13478">
    <property type="entry name" value="XdhC_C"/>
    <property type="match status" value="1"/>
</dbReference>
<dbReference type="Pfam" id="PF02625">
    <property type="entry name" value="XdhC_CoxI"/>
    <property type="match status" value="1"/>
</dbReference>
<dbReference type="PANTHER" id="PTHR30388">
    <property type="entry name" value="ALDEHYDE OXIDOREDUCTASE MOLYBDENUM COFACTOR ASSEMBLY PROTEIN"/>
    <property type="match status" value="1"/>
</dbReference>
<keyword evidence="4" id="KW-1185">Reference proteome</keyword>
<accession>A0ABT8DYU9</accession>
<dbReference type="PANTHER" id="PTHR30388:SF6">
    <property type="entry name" value="XANTHINE DEHYDROGENASE SUBUNIT A-RELATED"/>
    <property type="match status" value="1"/>
</dbReference>
<feature type="domain" description="XdhC Rossmann" evidence="2">
    <location>
        <begin position="121"/>
        <end position="266"/>
    </location>
</feature>
<dbReference type="Proteomes" id="UP001228044">
    <property type="component" value="Unassembled WGS sequence"/>
</dbReference>
<name>A0ABT8DYU9_9BURK</name>
<gene>
    <name evidence="3" type="primary">xdhC</name>
    <name evidence="3" type="ORF">QWJ38_20850</name>
</gene>
<protein>
    <submittedName>
        <fullName evidence="3">Xanthine dehydrogenase accessory protein XdhC</fullName>
    </submittedName>
</protein>
<dbReference type="InterPro" id="IPR014308">
    <property type="entry name" value="Xanthine_DH_XdhC"/>
</dbReference>
<proteinExistence type="predicted"/>
<feature type="domain" description="XdhC- CoxI" evidence="1">
    <location>
        <begin position="11"/>
        <end position="78"/>
    </location>
</feature>
<sequence length="269" mass="28996">MRDWQRLQEVLAQEGRALLVTVDRVEGSGPREVGAWMAVTQPRRCIGTIGGGRLEFDAMEQARADLERGAVSQALRRYALGPSLGQCCGGVVHLRYELLGREDIAGLRERLAQEGSRQPVALFGGGHVGAAIVELLGRLPLSVRWIDSRDGIFPEALPDNVVAEHSDPVQAAVQDLAPGSKLLIMSFSHAEDLDIVAACLRRQRERGDLPFIGLIGSKSKWAAFRNRLEARGFSAEELARVTSPIGLPGIAGKQPAVIAVAVAAQLLMD</sequence>
<dbReference type="InterPro" id="IPR027051">
    <property type="entry name" value="XdhC_Rossmann_dom"/>
</dbReference>